<reference evidence="1" key="1">
    <citation type="submission" date="2015-12" db="EMBL/GenBank/DDBJ databases">
        <title>Update maize B73 reference genome by single molecule sequencing technologies.</title>
        <authorList>
            <consortium name="Maize Genome Sequencing Project"/>
            <person name="Ware D."/>
        </authorList>
    </citation>
    <scope>NUCLEOTIDE SEQUENCE</scope>
    <source>
        <tissue evidence="1">Seedling</tissue>
    </source>
</reference>
<evidence type="ECO:0000313" key="1">
    <source>
        <dbReference type="EMBL" id="AQK70500.1"/>
    </source>
</evidence>
<name>A0A1D6H6T7_MAIZE</name>
<organism evidence="1">
    <name type="scientific">Zea mays</name>
    <name type="common">Maize</name>
    <dbReference type="NCBI Taxonomy" id="4577"/>
    <lineage>
        <taxon>Eukaryota</taxon>
        <taxon>Viridiplantae</taxon>
        <taxon>Streptophyta</taxon>
        <taxon>Embryophyta</taxon>
        <taxon>Tracheophyta</taxon>
        <taxon>Spermatophyta</taxon>
        <taxon>Magnoliopsida</taxon>
        <taxon>Liliopsida</taxon>
        <taxon>Poales</taxon>
        <taxon>Poaceae</taxon>
        <taxon>PACMAD clade</taxon>
        <taxon>Panicoideae</taxon>
        <taxon>Andropogonodae</taxon>
        <taxon>Andropogoneae</taxon>
        <taxon>Tripsacinae</taxon>
        <taxon>Zea</taxon>
    </lineage>
</organism>
<dbReference type="AlphaFoldDB" id="A0A1D6H6T7"/>
<accession>A0A1D6H6T7</accession>
<accession>A0A3L6EIF9</accession>
<dbReference type="EMBL" id="CM000781">
    <property type="protein sequence ID" value="AQK70500.1"/>
    <property type="molecule type" value="Genomic_DNA"/>
</dbReference>
<protein>
    <submittedName>
        <fullName evidence="1">Uncharacterized protein</fullName>
    </submittedName>
</protein>
<dbReference type="PaxDb" id="4577-GRMZM2G413226_P01"/>
<proteinExistence type="predicted"/>
<dbReference type="InParanoid" id="A0A1D6H6T7"/>
<gene>
    <name evidence="1" type="ORF">ZEAMMB73_Zm00001d016334</name>
</gene>
<sequence length="86" mass="9970">MDYRGVANINVTDNQFVEQLFLKFPSKLTPHPPSSSAHRVVFAACDDHCSLQSLRRRLNTSYLILQAMTMWGNDRRMEFVRDAKIL</sequence>